<keyword evidence="12" id="KW-1185">Reference proteome</keyword>
<keyword evidence="4 9" id="KW-1133">Transmembrane helix</keyword>
<keyword evidence="2" id="KW-1003">Cell membrane</keyword>
<evidence type="ECO:0000256" key="5">
    <source>
        <dbReference type="ARBA" id="ARBA00023136"/>
    </source>
</evidence>
<comment type="similarity">
    <text evidence="7">Belongs to the methyl-accepting chemotaxis (MCP) protein family.</text>
</comment>
<dbReference type="PROSITE" id="PS50111">
    <property type="entry name" value="CHEMOTAXIS_TRANSDUC_2"/>
    <property type="match status" value="1"/>
</dbReference>
<evidence type="ECO:0000256" key="6">
    <source>
        <dbReference type="ARBA" id="ARBA00023224"/>
    </source>
</evidence>
<keyword evidence="3 9" id="KW-0812">Transmembrane</keyword>
<dbReference type="Pfam" id="PF00015">
    <property type="entry name" value="MCPsignal"/>
    <property type="match status" value="1"/>
</dbReference>
<reference evidence="11 12" key="1">
    <citation type="submission" date="2020-06" db="EMBL/GenBank/DDBJ databases">
        <title>Draft genome of Uliginosibacterium sp. IMCC34675.</title>
        <authorList>
            <person name="Song J."/>
        </authorList>
    </citation>
    <scope>NUCLEOTIDE SEQUENCE [LARGE SCALE GENOMIC DNA]</scope>
    <source>
        <strain evidence="11 12">IMCC34675</strain>
    </source>
</reference>
<evidence type="ECO:0000256" key="9">
    <source>
        <dbReference type="SAM" id="Phobius"/>
    </source>
</evidence>
<dbReference type="SMART" id="SM01049">
    <property type="entry name" value="Cache_2"/>
    <property type="match status" value="1"/>
</dbReference>
<dbReference type="InterPro" id="IPR004090">
    <property type="entry name" value="Chemotax_Me-accpt_rcpt"/>
</dbReference>
<feature type="transmembrane region" description="Helical" evidence="9">
    <location>
        <begin position="183"/>
        <end position="204"/>
    </location>
</feature>
<dbReference type="PANTHER" id="PTHR32089:SF112">
    <property type="entry name" value="LYSOZYME-LIKE PROTEIN-RELATED"/>
    <property type="match status" value="1"/>
</dbReference>
<dbReference type="PRINTS" id="PR00260">
    <property type="entry name" value="CHEMTRNSDUCR"/>
</dbReference>
<dbReference type="SMART" id="SM00283">
    <property type="entry name" value="MA"/>
    <property type="match status" value="1"/>
</dbReference>
<dbReference type="Gene3D" id="1.10.287.950">
    <property type="entry name" value="Methyl-accepting chemotaxis protein"/>
    <property type="match status" value="1"/>
</dbReference>
<accession>A0ABX2IBS9</accession>
<dbReference type="RefSeq" id="WP_170020228.1">
    <property type="nucleotide sequence ID" value="NZ_JABCSC020000001.1"/>
</dbReference>
<comment type="caution">
    <text evidence="11">The sequence shown here is derived from an EMBL/GenBank/DDBJ whole genome shotgun (WGS) entry which is preliminary data.</text>
</comment>
<feature type="domain" description="Methyl-accepting transducer" evidence="10">
    <location>
        <begin position="265"/>
        <end position="501"/>
    </location>
</feature>
<dbReference type="Pfam" id="PF17200">
    <property type="entry name" value="sCache_2"/>
    <property type="match status" value="1"/>
</dbReference>
<comment type="subcellular location">
    <subcellularLocation>
        <location evidence="1">Cell membrane</location>
        <topology evidence="1">Multi-pass membrane protein</topology>
    </subcellularLocation>
</comment>
<evidence type="ECO:0000313" key="12">
    <source>
        <dbReference type="Proteomes" id="UP000778523"/>
    </source>
</evidence>
<dbReference type="CDD" id="cd11386">
    <property type="entry name" value="MCP_signal"/>
    <property type="match status" value="1"/>
</dbReference>
<dbReference type="EMBL" id="JABCSC020000001">
    <property type="protein sequence ID" value="NSL53911.1"/>
    <property type="molecule type" value="Genomic_DNA"/>
</dbReference>
<proteinExistence type="inferred from homology"/>
<organism evidence="11 12">
    <name type="scientific">Uliginosibacterium aquaticum</name>
    <dbReference type="NCBI Taxonomy" id="2731212"/>
    <lineage>
        <taxon>Bacteria</taxon>
        <taxon>Pseudomonadati</taxon>
        <taxon>Pseudomonadota</taxon>
        <taxon>Betaproteobacteria</taxon>
        <taxon>Rhodocyclales</taxon>
        <taxon>Zoogloeaceae</taxon>
        <taxon>Uliginosibacterium</taxon>
    </lineage>
</organism>
<dbReference type="InterPro" id="IPR033480">
    <property type="entry name" value="sCache_2"/>
</dbReference>
<keyword evidence="6 8" id="KW-0807">Transducer</keyword>
<evidence type="ECO:0000256" key="3">
    <source>
        <dbReference type="ARBA" id="ARBA00022692"/>
    </source>
</evidence>
<dbReference type="Gene3D" id="3.30.450.20">
    <property type="entry name" value="PAS domain"/>
    <property type="match status" value="1"/>
</dbReference>
<gene>
    <name evidence="11" type="ORF">HJ583_002635</name>
</gene>
<evidence type="ECO:0000256" key="8">
    <source>
        <dbReference type="PROSITE-ProRule" id="PRU00284"/>
    </source>
</evidence>
<dbReference type="SUPFAM" id="SSF58104">
    <property type="entry name" value="Methyl-accepting chemotaxis protein (MCP) signaling domain"/>
    <property type="match status" value="1"/>
</dbReference>
<evidence type="ECO:0000256" key="2">
    <source>
        <dbReference type="ARBA" id="ARBA00022475"/>
    </source>
</evidence>
<evidence type="ECO:0000256" key="4">
    <source>
        <dbReference type="ARBA" id="ARBA00022989"/>
    </source>
</evidence>
<protein>
    <submittedName>
        <fullName evidence="11">Cache domain-containing protein</fullName>
    </submittedName>
</protein>
<evidence type="ECO:0000256" key="7">
    <source>
        <dbReference type="ARBA" id="ARBA00029447"/>
    </source>
</evidence>
<dbReference type="InterPro" id="IPR004089">
    <property type="entry name" value="MCPsignal_dom"/>
</dbReference>
<keyword evidence="5 9" id="KW-0472">Membrane</keyword>
<evidence type="ECO:0000313" key="11">
    <source>
        <dbReference type="EMBL" id="NSL53911.1"/>
    </source>
</evidence>
<name>A0ABX2IBS9_9RHOO</name>
<sequence length="537" mass="56711">MKLSSRLMLIIGSALIGLLLIAAIALQAIRSTMTAERENQTRTLLHLSVGILKHFHEMETSGKLSREEAQARAGQALQGLKHENDYVFARNDDNVLVAHANTARIGKVDVGSKVPDGRTTVEVYREALAKADPAFVTIYTTRPGSDSKETLPKLNGVTRFAPWSWTVGTGFFTDDIDAAFRRYALLLLLAGLVIIAVSASLAVVMARSIYRQLGGEPAMATEAANQIATGHLGQHLPDSHEGSLLNALKRMQTNLQSMIASIKHSAQSLNSAANDIASRMDVIRESSGHSSEATSATAAAIEEMTVSVGQIADSAHETERSSGRSAELAASGSQRVAAAAEAIHAVSGTVADASDKIVGLADRTRQIDGIANTIKEIAEQTNLLALNAAIEAARAGEQGRGFAVVADEVRKLAERTTKATAEITQTIAAVQADTDSVVHSMNTVRPLVEKGVTLATEAAEALNGINRETGETLAKIHDVAHATSEQTAASNSIATNVERIARMVEDSDTAVRSASDTARQLAALATELNTAAARFST</sequence>
<dbReference type="PANTHER" id="PTHR32089">
    <property type="entry name" value="METHYL-ACCEPTING CHEMOTAXIS PROTEIN MCPB"/>
    <property type="match status" value="1"/>
</dbReference>
<evidence type="ECO:0000256" key="1">
    <source>
        <dbReference type="ARBA" id="ARBA00004651"/>
    </source>
</evidence>
<dbReference type="Proteomes" id="UP000778523">
    <property type="component" value="Unassembled WGS sequence"/>
</dbReference>
<evidence type="ECO:0000259" key="10">
    <source>
        <dbReference type="PROSITE" id="PS50111"/>
    </source>
</evidence>